<dbReference type="SUPFAM" id="SSF48452">
    <property type="entry name" value="TPR-like"/>
    <property type="match status" value="1"/>
</dbReference>
<sequence length="1175" mass="132066">MASPKRSHKDYSVAWVCALPLEMATAKAMLDETHSPLPQPPTDHNTYTLGSLNGHAMVMACLPYGVYGTTAAATVLAEMRATFPCLQFGLMVGIGGGVPSKHADIRLGDVVVSKPSDIFGGVIQYDYGKTIHGGRIVRTGSLNKPHPILLTAIAQVESNRILGKKTITSIVHDVLNTDKEIQNRFRQPENDWLFLATYCHEGSDSECEACDRNQLILRAARAIDGPDIHYGLIASGNQVMKDGQTRDRIAAMEGILCFEMEAAGLMDQLPCLVIRGICDYCDSHKNKQWQGYAALTAAAYARNLLSVIPINASNGDVEARKRLWMVPFPRNPRFVGRHDEITRLQNLISMSSGPMKIALTGLGGAGKTQIALELAYRMRHRDHQCSVFWISSVSPESVEQAYIRIAQHLRLRDVGQADVKVRVKSYLSHETAGRWLLICDNADDMEMWVSRNRITPSLNEYLPQSDHGCLLFTTRNRKLAQRLAPSHIISLPEIDEPTAKELLKKSLFRSDLLNEPTITTTLLQQLTFLPLAITQAAAYINANDIGIADYVGILQEQEHDIIELLSEDFEDEGRYVETQNPVATTWLVSFNQIQRLNSLAAEYLSFMACIDPRNIPLSLLPQAASQKKKIDALGLLKAYNFTTMHKDGLLSLHQLVHLATRNWMRQNNLLYPSACKTADRFKEVFPDNNHKNRSLWREYLPHALFLIGKHSFNDDKSCYVHLLERIGGCLDSDGRYNEAEIFFRDALHVQQKRYDRNHPNTLSSIGNLASIYQKQGRWNEAEELEVQVLKTCKTVLGIEHPDTLSSMGNLATIYYQQGRWEEAEELQMQALERKKTVLGTEHPNTLSSMGNLASIYRKQGRWKEAEELGMQVLKTRKIALGIEHPDTLSSMSNLASIYRKQGRWKEAEKLEVQVLMTCETVLGIEHPDTLSSMGNLASIYYRQGQWKVAEELYMQELETSKTVLGIDHPNTLTSMGNLATIYYQQGRWEEAEELQMQALETKKTVLGTEHPDTLSSISNLASIYRMQGQWKAAEELYMQVLEMRKTVLGTEHPKTLNSMANLALTWKDLGKRQDAAALMKSCVQLRMKRLGPNHPDTISSKIILSKWQAVDTTLSNSSSEIVSRLESQSPLISIQTEARSPSQSNNPVASSNPLLRSILIRRRKGGIFTRILGKM</sequence>
<dbReference type="InterPro" id="IPR011990">
    <property type="entry name" value="TPR-like_helical_dom_sf"/>
</dbReference>
<evidence type="ECO:0000313" key="3">
    <source>
        <dbReference type="EMBL" id="KAH8689661.1"/>
    </source>
</evidence>
<dbReference type="GO" id="GO:0003824">
    <property type="term" value="F:catalytic activity"/>
    <property type="evidence" value="ECO:0007669"/>
    <property type="project" value="InterPro"/>
</dbReference>
<dbReference type="InterPro" id="IPR002182">
    <property type="entry name" value="NB-ARC"/>
</dbReference>
<dbReference type="RefSeq" id="XP_046066015.1">
    <property type="nucleotide sequence ID" value="XM_046217584.1"/>
</dbReference>
<feature type="domain" description="Nucleoside phosphorylase" evidence="2">
    <location>
        <begin position="14"/>
        <end position="290"/>
    </location>
</feature>
<protein>
    <submittedName>
        <fullName evidence="3">Violaceus kinesin</fullName>
    </submittedName>
</protein>
<dbReference type="Proteomes" id="UP001201262">
    <property type="component" value="Unassembled WGS sequence"/>
</dbReference>
<dbReference type="EMBL" id="JAJTJA010000015">
    <property type="protein sequence ID" value="KAH8689661.1"/>
    <property type="molecule type" value="Genomic_DNA"/>
</dbReference>
<dbReference type="Gene3D" id="3.40.50.1580">
    <property type="entry name" value="Nucleoside phosphorylase domain"/>
    <property type="match status" value="1"/>
</dbReference>
<evidence type="ECO:0000259" key="1">
    <source>
        <dbReference type="Pfam" id="PF00931"/>
    </source>
</evidence>
<dbReference type="InterPro" id="IPR000845">
    <property type="entry name" value="Nucleoside_phosphorylase_d"/>
</dbReference>
<keyword evidence="4" id="KW-1185">Reference proteome</keyword>
<dbReference type="GeneID" id="70247871"/>
<dbReference type="GO" id="GO:0043531">
    <property type="term" value="F:ADP binding"/>
    <property type="evidence" value="ECO:0007669"/>
    <property type="project" value="InterPro"/>
</dbReference>
<organism evidence="3 4">
    <name type="scientific">Talaromyces proteolyticus</name>
    <dbReference type="NCBI Taxonomy" id="1131652"/>
    <lineage>
        <taxon>Eukaryota</taxon>
        <taxon>Fungi</taxon>
        <taxon>Dikarya</taxon>
        <taxon>Ascomycota</taxon>
        <taxon>Pezizomycotina</taxon>
        <taxon>Eurotiomycetes</taxon>
        <taxon>Eurotiomycetidae</taxon>
        <taxon>Eurotiales</taxon>
        <taxon>Trichocomaceae</taxon>
        <taxon>Talaromyces</taxon>
        <taxon>Talaromyces sect. Bacilispori</taxon>
    </lineage>
</organism>
<feature type="domain" description="NB-ARC" evidence="1">
    <location>
        <begin position="339"/>
        <end position="509"/>
    </location>
</feature>
<dbReference type="PANTHER" id="PTHR46082">
    <property type="entry name" value="ATP/GTP-BINDING PROTEIN-RELATED"/>
    <property type="match status" value="1"/>
</dbReference>
<dbReference type="GO" id="GO:0009116">
    <property type="term" value="P:nucleoside metabolic process"/>
    <property type="evidence" value="ECO:0007669"/>
    <property type="project" value="InterPro"/>
</dbReference>
<dbReference type="Pfam" id="PF13374">
    <property type="entry name" value="TPR_10"/>
    <property type="match status" value="3"/>
</dbReference>
<evidence type="ECO:0000259" key="2">
    <source>
        <dbReference type="Pfam" id="PF01048"/>
    </source>
</evidence>
<dbReference type="InterPro" id="IPR027417">
    <property type="entry name" value="P-loop_NTPase"/>
</dbReference>
<name>A0AAD4KDL8_9EURO</name>
<comment type="caution">
    <text evidence="3">The sequence shown here is derived from an EMBL/GenBank/DDBJ whole genome shotgun (WGS) entry which is preliminary data.</text>
</comment>
<dbReference type="Pfam" id="PF00931">
    <property type="entry name" value="NB-ARC"/>
    <property type="match status" value="1"/>
</dbReference>
<proteinExistence type="predicted"/>
<dbReference type="Pfam" id="PF01048">
    <property type="entry name" value="PNP_UDP_1"/>
    <property type="match status" value="1"/>
</dbReference>
<accession>A0AAD4KDL8</accession>
<dbReference type="Pfam" id="PF13424">
    <property type="entry name" value="TPR_12"/>
    <property type="match status" value="3"/>
</dbReference>
<dbReference type="PRINTS" id="PR00381">
    <property type="entry name" value="KINESINLIGHT"/>
</dbReference>
<dbReference type="InterPro" id="IPR035994">
    <property type="entry name" value="Nucleoside_phosphorylase_sf"/>
</dbReference>
<dbReference type="Gene3D" id="1.25.40.10">
    <property type="entry name" value="Tetratricopeptide repeat domain"/>
    <property type="match status" value="2"/>
</dbReference>
<evidence type="ECO:0000313" key="4">
    <source>
        <dbReference type="Proteomes" id="UP001201262"/>
    </source>
</evidence>
<dbReference type="SUPFAM" id="SSF52540">
    <property type="entry name" value="P-loop containing nucleoside triphosphate hydrolases"/>
    <property type="match status" value="1"/>
</dbReference>
<dbReference type="AlphaFoldDB" id="A0AAD4KDL8"/>
<dbReference type="InterPro" id="IPR053137">
    <property type="entry name" value="NLR-like"/>
</dbReference>
<gene>
    <name evidence="3" type="ORF">BGW36DRAFT_391310</name>
</gene>
<dbReference type="InterPro" id="IPR019734">
    <property type="entry name" value="TPR_rpt"/>
</dbReference>
<dbReference type="SUPFAM" id="SSF53167">
    <property type="entry name" value="Purine and uridine phosphorylases"/>
    <property type="match status" value="1"/>
</dbReference>
<reference evidence="3" key="1">
    <citation type="submission" date="2021-12" db="EMBL/GenBank/DDBJ databases">
        <title>Convergent genome expansion in fungi linked to evolution of root-endophyte symbiosis.</title>
        <authorList>
            <consortium name="DOE Joint Genome Institute"/>
            <person name="Ke Y.-H."/>
            <person name="Bonito G."/>
            <person name="Liao H.-L."/>
            <person name="Looney B."/>
            <person name="Rojas-Flechas A."/>
            <person name="Nash J."/>
            <person name="Hameed K."/>
            <person name="Schadt C."/>
            <person name="Martin F."/>
            <person name="Crous P.W."/>
            <person name="Miettinen O."/>
            <person name="Magnuson J.K."/>
            <person name="Labbe J."/>
            <person name="Jacobson D."/>
            <person name="Doktycz M.J."/>
            <person name="Veneault-Fourrey C."/>
            <person name="Kuo A."/>
            <person name="Mondo S."/>
            <person name="Calhoun S."/>
            <person name="Riley R."/>
            <person name="Ohm R."/>
            <person name="LaButti K."/>
            <person name="Andreopoulos B."/>
            <person name="Pangilinan J."/>
            <person name="Nolan M."/>
            <person name="Tritt A."/>
            <person name="Clum A."/>
            <person name="Lipzen A."/>
            <person name="Daum C."/>
            <person name="Barry K."/>
            <person name="Grigoriev I.V."/>
            <person name="Vilgalys R."/>
        </authorList>
    </citation>
    <scope>NUCLEOTIDE SEQUENCE</scope>
    <source>
        <strain evidence="3">PMI_201</strain>
    </source>
</reference>
<dbReference type="PANTHER" id="PTHR46082:SF11">
    <property type="entry name" value="AAA+ ATPASE DOMAIN-CONTAINING PROTEIN-RELATED"/>
    <property type="match status" value="1"/>
</dbReference>
<dbReference type="SMART" id="SM00028">
    <property type="entry name" value="TPR"/>
    <property type="match status" value="8"/>
</dbReference>
<dbReference type="Gene3D" id="3.40.50.300">
    <property type="entry name" value="P-loop containing nucleotide triphosphate hydrolases"/>
    <property type="match status" value="1"/>
</dbReference>